<evidence type="ECO:0000313" key="3">
    <source>
        <dbReference type="Proteomes" id="UP000676506"/>
    </source>
</evidence>
<evidence type="ECO:0000313" key="2">
    <source>
        <dbReference type="EMBL" id="QUW02719.1"/>
    </source>
</evidence>
<gene>
    <name evidence="2" type="ORF">J8C06_10315</name>
</gene>
<keyword evidence="3" id="KW-1185">Reference proteome</keyword>
<protein>
    <submittedName>
        <fullName evidence="2">Uncharacterized protein</fullName>
    </submittedName>
</protein>
<dbReference type="Proteomes" id="UP000676506">
    <property type="component" value="Chromosome 1"/>
</dbReference>
<dbReference type="PROSITE" id="PS51257">
    <property type="entry name" value="PROKAR_LIPOPROTEIN"/>
    <property type="match status" value="1"/>
</dbReference>
<name>A0ABX8B7R0_9BACT</name>
<sequence length="185" mass="20247">MTRTYQSTTRLGLTALLVLACLLLAIPSRAAAPVVFTSAYTDLNTQCRYARSGAEGSDAPMICPGQGGYRLTISFSAFAADILVESRDGRFSRPIASDQAPNYAREKGRKAEWRLANGKPFAVILRTFAYRSNDLGEPDFSKKVGEKLVVKGLEGFEHIDVEVDARTTPNANARARQLADEHYAK</sequence>
<feature type="signal peptide" evidence="1">
    <location>
        <begin position="1"/>
        <end position="30"/>
    </location>
</feature>
<keyword evidence="1" id="KW-0732">Signal</keyword>
<reference evidence="2 3" key="1">
    <citation type="submission" date="2021-03" db="EMBL/GenBank/DDBJ databases">
        <title>Genomic and phenotypic characterization of Chloracidobacterium isolates provides evidence for multiple species.</title>
        <authorList>
            <person name="Saini M.K."/>
            <person name="Costas A.M.G."/>
            <person name="Tank M."/>
            <person name="Bryant D.A."/>
        </authorList>
    </citation>
    <scope>NUCLEOTIDE SEQUENCE [LARGE SCALE GENOMIC DNA]</scope>
    <source>
        <strain evidence="2 3">BV2-C</strain>
    </source>
</reference>
<proteinExistence type="predicted"/>
<feature type="chain" id="PRO_5046995584" evidence="1">
    <location>
        <begin position="31"/>
        <end position="185"/>
    </location>
</feature>
<accession>A0ABX8B7R0</accession>
<evidence type="ECO:0000256" key="1">
    <source>
        <dbReference type="SAM" id="SignalP"/>
    </source>
</evidence>
<dbReference type="EMBL" id="CP072648">
    <property type="protein sequence ID" value="QUW02719.1"/>
    <property type="molecule type" value="Genomic_DNA"/>
</dbReference>
<organism evidence="2 3">
    <name type="scientific">Chloracidobacterium validum</name>
    <dbReference type="NCBI Taxonomy" id="2821543"/>
    <lineage>
        <taxon>Bacteria</taxon>
        <taxon>Pseudomonadati</taxon>
        <taxon>Acidobacteriota</taxon>
        <taxon>Terriglobia</taxon>
        <taxon>Terriglobales</taxon>
        <taxon>Acidobacteriaceae</taxon>
        <taxon>Chloracidobacterium</taxon>
    </lineage>
</organism>
<dbReference type="RefSeq" id="WP_211428610.1">
    <property type="nucleotide sequence ID" value="NZ_CP072648.1"/>
</dbReference>